<dbReference type="EMBL" id="JBGBPQ010000013">
    <property type="protein sequence ID" value="KAL1511783.1"/>
    <property type="molecule type" value="Genomic_DNA"/>
</dbReference>
<evidence type="ECO:0000313" key="6">
    <source>
        <dbReference type="Proteomes" id="UP001515480"/>
    </source>
</evidence>
<keyword evidence="1" id="KW-0106">Calcium</keyword>
<dbReference type="InterPro" id="IPR018247">
    <property type="entry name" value="EF_Hand_1_Ca_BS"/>
</dbReference>
<gene>
    <name evidence="4" type="ORF">AB1Y20_005069</name>
    <name evidence="5" type="ORF">AB1Y20_009500</name>
</gene>
<evidence type="ECO:0000313" key="5">
    <source>
        <dbReference type="EMBL" id="KAL1528138.1"/>
    </source>
</evidence>
<sequence length="386" mass="42067">MGCSGSKDGDPAKPEVGGGLGPEPVKEEFGNGDGKAADEVEEKKLSPAQLKKIQDLFNEFDIDSLGKLPLAHFASSSLKFGPHESDFMTQLEQMDYDSDGFITKDEWEKYYTATAGLSEDEFNVIVEHMSNAASQITTIIRCTRLAAEPAPAPPTDDVDELPALPAGRVAKVEELFSAWDVAGTGTIDRRKLKASGGTLGPHKVQIFSTLDQMDANKDNLVTKDEMLHFFQAAASLGDDEFMTLVDEMNAVAQDSATIQMLMSMASEYDGGAPPAEDLEAVPPLKEERLEQLKMLWSLLSNSLDKPISLAEMKQAESGSKIGPHSVSVLKEMYAMDSNSDGKLQWSELLDYFTKASASLTDAEFTEIVGDMTTRIQMQLLAQMVME</sequence>
<evidence type="ECO:0000313" key="4">
    <source>
        <dbReference type="EMBL" id="KAL1511783.1"/>
    </source>
</evidence>
<dbReference type="EMBL" id="JBGBPQ010000002">
    <property type="protein sequence ID" value="KAL1528138.1"/>
    <property type="molecule type" value="Genomic_DNA"/>
</dbReference>
<dbReference type="SUPFAM" id="SSF47473">
    <property type="entry name" value="EF-hand"/>
    <property type="match status" value="2"/>
</dbReference>
<name>A0AB34J298_PRYPA</name>
<dbReference type="GO" id="GO:0005509">
    <property type="term" value="F:calcium ion binding"/>
    <property type="evidence" value="ECO:0007669"/>
    <property type="project" value="InterPro"/>
</dbReference>
<dbReference type="PROSITE" id="PS50222">
    <property type="entry name" value="EF_HAND_2"/>
    <property type="match status" value="2"/>
</dbReference>
<accession>A0AB34J298</accession>
<dbReference type="Proteomes" id="UP001515480">
    <property type="component" value="Unassembled WGS sequence"/>
</dbReference>
<feature type="compositionally biased region" description="Basic and acidic residues" evidence="2">
    <location>
        <begin position="24"/>
        <end position="45"/>
    </location>
</feature>
<keyword evidence="6" id="KW-1185">Reference proteome</keyword>
<feature type="domain" description="EF-hand" evidence="3">
    <location>
        <begin position="201"/>
        <end position="236"/>
    </location>
</feature>
<feature type="region of interest" description="Disordered" evidence="2">
    <location>
        <begin position="1"/>
        <end position="45"/>
    </location>
</feature>
<dbReference type="SMART" id="SM00054">
    <property type="entry name" value="EFh"/>
    <property type="match status" value="3"/>
</dbReference>
<evidence type="ECO:0000256" key="1">
    <source>
        <dbReference type="ARBA" id="ARBA00022837"/>
    </source>
</evidence>
<dbReference type="PROSITE" id="PS00018">
    <property type="entry name" value="EF_HAND_1"/>
    <property type="match status" value="3"/>
</dbReference>
<dbReference type="AlphaFoldDB" id="A0AB34J298"/>
<evidence type="ECO:0000256" key="2">
    <source>
        <dbReference type="SAM" id="MobiDB-lite"/>
    </source>
</evidence>
<organism evidence="4 6">
    <name type="scientific">Prymnesium parvum</name>
    <name type="common">Toxic golden alga</name>
    <dbReference type="NCBI Taxonomy" id="97485"/>
    <lineage>
        <taxon>Eukaryota</taxon>
        <taxon>Haptista</taxon>
        <taxon>Haptophyta</taxon>
        <taxon>Prymnesiophyceae</taxon>
        <taxon>Prymnesiales</taxon>
        <taxon>Prymnesiaceae</taxon>
        <taxon>Prymnesium</taxon>
    </lineage>
</organism>
<dbReference type="InterPro" id="IPR002048">
    <property type="entry name" value="EF_hand_dom"/>
</dbReference>
<feature type="domain" description="EF-hand" evidence="3">
    <location>
        <begin position="82"/>
        <end position="117"/>
    </location>
</feature>
<evidence type="ECO:0000259" key="3">
    <source>
        <dbReference type="PROSITE" id="PS50222"/>
    </source>
</evidence>
<protein>
    <recommendedName>
        <fullName evidence="3">EF-hand domain-containing protein</fullName>
    </recommendedName>
</protein>
<dbReference type="InterPro" id="IPR011992">
    <property type="entry name" value="EF-hand-dom_pair"/>
</dbReference>
<dbReference type="Gene3D" id="1.10.238.10">
    <property type="entry name" value="EF-hand"/>
    <property type="match status" value="2"/>
</dbReference>
<proteinExistence type="predicted"/>
<reference evidence="4 6" key="1">
    <citation type="journal article" date="2024" name="Science">
        <title>Giant polyketide synthase enzymes in the biosynthesis of giant marine polyether toxins.</title>
        <authorList>
            <person name="Fallon T.R."/>
            <person name="Shende V.V."/>
            <person name="Wierzbicki I.H."/>
            <person name="Pendleton A.L."/>
            <person name="Watervoot N.F."/>
            <person name="Auber R.P."/>
            <person name="Gonzalez D.J."/>
            <person name="Wisecaver J.H."/>
            <person name="Moore B.S."/>
        </authorList>
    </citation>
    <scope>NUCLEOTIDE SEQUENCE [LARGE SCALE GENOMIC DNA]</scope>
    <source>
        <strain evidence="4 6">12B1</strain>
    </source>
</reference>
<dbReference type="Pfam" id="PF13202">
    <property type="entry name" value="EF-hand_5"/>
    <property type="match status" value="3"/>
</dbReference>
<comment type="caution">
    <text evidence="4">The sequence shown here is derived from an EMBL/GenBank/DDBJ whole genome shotgun (WGS) entry which is preliminary data.</text>
</comment>